<dbReference type="Proteomes" id="UP000242791">
    <property type="component" value="Unassembled WGS sequence"/>
</dbReference>
<gene>
    <name evidence="1" type="ORF">ACJ73_07813</name>
</gene>
<dbReference type="AlphaFoldDB" id="A0A1J9PWW7"/>
<sequence>MKDLCIQIPQQPKQGYWNGQIAEATQGKDIFKMINWSRSTGSFHSPPLKDEAAGVVRTVPGEKRELLQQVLLQKAASKEDISVDWADDVVVRLPFPEATAYEIQSSLLNTGNTTPGTDGVPAAVLKKAWRHIQTP</sequence>
<name>A0A1J9PWW7_9EURO</name>
<evidence type="ECO:0000313" key="1">
    <source>
        <dbReference type="EMBL" id="OJD20849.1"/>
    </source>
</evidence>
<proteinExistence type="predicted"/>
<reference evidence="1 2" key="1">
    <citation type="submission" date="2015-08" db="EMBL/GenBank/DDBJ databases">
        <title>Emmonsia species relationships and genome sequence.</title>
        <authorList>
            <person name="Cuomo C.A."/>
            <person name="Schwartz I.S."/>
            <person name="Kenyon C."/>
            <person name="De Hoog G.S."/>
            <person name="Govender N.P."/>
            <person name="Botha A."/>
            <person name="Moreno L."/>
            <person name="De Vries M."/>
            <person name="Munoz J.F."/>
            <person name="Stielow J.B."/>
        </authorList>
    </citation>
    <scope>NUCLEOTIDE SEQUENCE [LARGE SCALE GENOMIC DNA]</scope>
    <source>
        <strain evidence="1 2">EI222</strain>
    </source>
</reference>
<comment type="caution">
    <text evidence="1">The sequence shown here is derived from an EMBL/GenBank/DDBJ whole genome shotgun (WGS) entry which is preliminary data.</text>
</comment>
<protein>
    <submittedName>
        <fullName evidence="1">Uncharacterized protein</fullName>
    </submittedName>
</protein>
<keyword evidence="2" id="KW-1185">Reference proteome</keyword>
<accession>A0A1J9PWW7</accession>
<evidence type="ECO:0000313" key="2">
    <source>
        <dbReference type="Proteomes" id="UP000242791"/>
    </source>
</evidence>
<dbReference type="STRING" id="1658174.A0A1J9PWW7"/>
<organism evidence="1 2">
    <name type="scientific">Blastomyces percursus</name>
    <dbReference type="NCBI Taxonomy" id="1658174"/>
    <lineage>
        <taxon>Eukaryota</taxon>
        <taxon>Fungi</taxon>
        <taxon>Dikarya</taxon>
        <taxon>Ascomycota</taxon>
        <taxon>Pezizomycotina</taxon>
        <taxon>Eurotiomycetes</taxon>
        <taxon>Eurotiomycetidae</taxon>
        <taxon>Onygenales</taxon>
        <taxon>Ajellomycetaceae</taxon>
        <taxon>Blastomyces</taxon>
    </lineage>
</organism>
<dbReference type="VEuPathDB" id="FungiDB:ACJ73_07813"/>
<dbReference type="OrthoDB" id="4159828at2759"/>
<dbReference type="EMBL" id="LGTZ01001674">
    <property type="protein sequence ID" value="OJD20849.1"/>
    <property type="molecule type" value="Genomic_DNA"/>
</dbReference>
<feature type="non-terminal residue" evidence="1">
    <location>
        <position position="135"/>
    </location>
</feature>